<dbReference type="AlphaFoldDB" id="A0A4V0WM53"/>
<name>A0A4V0WM53_9PROT</name>
<dbReference type="InterPro" id="IPR036291">
    <property type="entry name" value="NAD(P)-bd_dom_sf"/>
</dbReference>
<organism evidence="2 3">
    <name type="scientific">Komagataeibacter diospyri</name>
    <dbReference type="NCBI Taxonomy" id="1932662"/>
    <lineage>
        <taxon>Bacteria</taxon>
        <taxon>Pseudomonadati</taxon>
        <taxon>Pseudomonadota</taxon>
        <taxon>Alphaproteobacteria</taxon>
        <taxon>Acetobacterales</taxon>
        <taxon>Acetobacteraceae</taxon>
        <taxon>Komagataeibacter</taxon>
    </lineage>
</organism>
<dbReference type="SUPFAM" id="SSF51735">
    <property type="entry name" value="NAD(P)-binding Rossmann-fold domains"/>
    <property type="match status" value="1"/>
</dbReference>
<sequence length="230" mass="24444">MTTRVLLVGGTGLIGHFVHADLATRPDTVVTSLTRRKSCEADHVMDFERLCAAPETTLHAAALSGADAAISCLGTTLRTAGSQAAMFRVDHDYVLAFARGARVLGARQFILVSSVGAGGPGFYLRTKGAIEHGIRALGFSRVDIIRPGMLLGHRAEARPMEAIGQRLAAVLAPLMVGRLARYGAIDAKTVAKAIVRLVGQAGDGCRAYDNTDLRRIEVMLWTAPARNVRG</sequence>
<dbReference type="Proteomes" id="UP000315095">
    <property type="component" value="Unassembled WGS sequence"/>
</dbReference>
<dbReference type="OrthoDB" id="9798632at2"/>
<reference evidence="3" key="1">
    <citation type="submission" date="2017-01" db="EMBL/GenBank/DDBJ databases">
        <title>Komagataeibacter sp. MSKU9 whole genome sequencing project.</title>
        <authorList>
            <person name="Matsutani M."/>
            <person name="Naloka K."/>
            <person name="Theeragool G."/>
            <person name="Yakushi T."/>
            <person name="Matsushita K."/>
        </authorList>
    </citation>
    <scope>NUCLEOTIDE SEQUENCE [LARGE SCALE GENOMIC DNA]</scope>
    <source>
        <strain evidence="3">MSKU9</strain>
    </source>
</reference>
<feature type="domain" description="NAD(P)-binding" evidence="1">
    <location>
        <begin position="9"/>
        <end position="152"/>
    </location>
</feature>
<evidence type="ECO:0000313" key="2">
    <source>
        <dbReference type="EMBL" id="GCE82472.1"/>
    </source>
</evidence>
<dbReference type="RefSeq" id="WP_141259860.1">
    <property type="nucleotide sequence ID" value="NZ_BDLU01000014.1"/>
</dbReference>
<dbReference type="PANTHER" id="PTHR14097">
    <property type="entry name" value="OXIDOREDUCTASE HTATIP2"/>
    <property type="match status" value="1"/>
</dbReference>
<keyword evidence="3" id="KW-1185">Reference proteome</keyword>
<evidence type="ECO:0000259" key="1">
    <source>
        <dbReference type="Pfam" id="PF13460"/>
    </source>
</evidence>
<dbReference type="Gene3D" id="3.40.50.720">
    <property type="entry name" value="NAD(P)-binding Rossmann-like Domain"/>
    <property type="match status" value="1"/>
</dbReference>
<dbReference type="Pfam" id="PF13460">
    <property type="entry name" value="NAD_binding_10"/>
    <property type="match status" value="1"/>
</dbReference>
<evidence type="ECO:0000313" key="3">
    <source>
        <dbReference type="Proteomes" id="UP000315095"/>
    </source>
</evidence>
<accession>A0A4V0WM53</accession>
<comment type="caution">
    <text evidence="2">The sequence shown here is derived from an EMBL/GenBank/DDBJ whole genome shotgun (WGS) entry which is preliminary data.</text>
</comment>
<dbReference type="PANTHER" id="PTHR14097:SF7">
    <property type="entry name" value="OXIDOREDUCTASE HTATIP2"/>
    <property type="match status" value="1"/>
</dbReference>
<dbReference type="InterPro" id="IPR016040">
    <property type="entry name" value="NAD(P)-bd_dom"/>
</dbReference>
<proteinExistence type="predicted"/>
<gene>
    <name evidence="2" type="primary">yraR</name>
    <name evidence="2" type="ORF">MSKU9_0613</name>
</gene>
<dbReference type="EMBL" id="BDLU01000014">
    <property type="protein sequence ID" value="GCE82472.1"/>
    <property type="molecule type" value="Genomic_DNA"/>
</dbReference>
<protein>
    <recommendedName>
        <fullName evidence="1">NAD(P)-binding domain-containing protein</fullName>
    </recommendedName>
</protein>